<keyword evidence="9 10" id="KW-0998">Cell outer membrane</keyword>
<keyword evidence="7 11" id="KW-0798">TonB box</keyword>
<dbReference type="InterPro" id="IPR036942">
    <property type="entry name" value="Beta-barrel_TonB_sf"/>
</dbReference>
<evidence type="ECO:0000256" key="4">
    <source>
        <dbReference type="ARBA" id="ARBA00022452"/>
    </source>
</evidence>
<dbReference type="InterPro" id="IPR010949">
    <property type="entry name" value="TonB_Hb/transfer/lactofer_rcpt"/>
</dbReference>
<dbReference type="Gene3D" id="2.40.170.20">
    <property type="entry name" value="TonB-dependent receptor, beta-barrel domain"/>
    <property type="match status" value="1"/>
</dbReference>
<keyword evidence="4 10" id="KW-1134">Transmembrane beta strand</keyword>
<evidence type="ECO:0000313" key="17">
    <source>
        <dbReference type="Proteomes" id="UP000283734"/>
    </source>
</evidence>
<keyword evidence="16" id="KW-0675">Receptor</keyword>
<dbReference type="InterPro" id="IPR000531">
    <property type="entry name" value="Beta-barrel_TonB"/>
</dbReference>
<dbReference type="EMBL" id="QYYA01000001">
    <property type="protein sequence ID" value="RJG19390.1"/>
    <property type="molecule type" value="Genomic_DNA"/>
</dbReference>
<feature type="domain" description="TonB-dependent receptor plug" evidence="15">
    <location>
        <begin position="49"/>
        <end position="152"/>
    </location>
</feature>
<organism evidence="16 17">
    <name type="scientific">Alcanivorax profundi</name>
    <dbReference type="NCBI Taxonomy" id="2338368"/>
    <lineage>
        <taxon>Bacteria</taxon>
        <taxon>Pseudomonadati</taxon>
        <taxon>Pseudomonadota</taxon>
        <taxon>Gammaproteobacteria</taxon>
        <taxon>Oceanospirillales</taxon>
        <taxon>Alcanivoracaceae</taxon>
        <taxon>Alcanivorax</taxon>
    </lineage>
</organism>
<dbReference type="CDD" id="cd01347">
    <property type="entry name" value="ligand_gated_channel"/>
    <property type="match status" value="1"/>
</dbReference>
<evidence type="ECO:0000256" key="2">
    <source>
        <dbReference type="ARBA" id="ARBA00009810"/>
    </source>
</evidence>
<evidence type="ECO:0000256" key="7">
    <source>
        <dbReference type="ARBA" id="ARBA00023077"/>
    </source>
</evidence>
<evidence type="ECO:0000256" key="1">
    <source>
        <dbReference type="ARBA" id="ARBA00004571"/>
    </source>
</evidence>
<dbReference type="Pfam" id="PF07715">
    <property type="entry name" value="Plug"/>
    <property type="match status" value="1"/>
</dbReference>
<feature type="chain" id="PRO_5019489418" evidence="13">
    <location>
        <begin position="22"/>
        <end position="675"/>
    </location>
</feature>
<dbReference type="Pfam" id="PF00593">
    <property type="entry name" value="TonB_dep_Rec_b-barrel"/>
    <property type="match status" value="1"/>
</dbReference>
<dbReference type="OrthoDB" id="9764669at2"/>
<keyword evidence="6 13" id="KW-0732">Signal</keyword>
<dbReference type="GO" id="GO:0044718">
    <property type="term" value="P:siderophore transmembrane transport"/>
    <property type="evidence" value="ECO:0007669"/>
    <property type="project" value="TreeGrafter"/>
</dbReference>
<evidence type="ECO:0000256" key="11">
    <source>
        <dbReference type="RuleBase" id="RU003357"/>
    </source>
</evidence>
<dbReference type="PANTHER" id="PTHR30069">
    <property type="entry name" value="TONB-DEPENDENT OUTER MEMBRANE RECEPTOR"/>
    <property type="match status" value="1"/>
</dbReference>
<evidence type="ECO:0000256" key="12">
    <source>
        <dbReference type="SAM" id="MobiDB-lite"/>
    </source>
</evidence>
<accession>A0A418Y1M5</accession>
<dbReference type="GO" id="GO:0015344">
    <property type="term" value="F:siderophore uptake transmembrane transporter activity"/>
    <property type="evidence" value="ECO:0007669"/>
    <property type="project" value="TreeGrafter"/>
</dbReference>
<comment type="subcellular location">
    <subcellularLocation>
        <location evidence="1 10">Cell outer membrane</location>
        <topology evidence="1 10">Multi-pass membrane protein</topology>
    </subcellularLocation>
</comment>
<evidence type="ECO:0000256" key="13">
    <source>
        <dbReference type="SAM" id="SignalP"/>
    </source>
</evidence>
<feature type="signal peptide" evidence="13">
    <location>
        <begin position="1"/>
        <end position="21"/>
    </location>
</feature>
<comment type="caution">
    <text evidence="16">The sequence shown here is derived from an EMBL/GenBank/DDBJ whole genome shotgun (WGS) entry which is preliminary data.</text>
</comment>
<reference evidence="16 17" key="1">
    <citation type="submission" date="2018-09" db="EMBL/GenBank/DDBJ databases">
        <title>Alcanivorax profundi sp. nov., isolated from 1000 m-depth seawater of the Mariana Trench.</title>
        <authorList>
            <person name="Liu J."/>
        </authorList>
    </citation>
    <scope>NUCLEOTIDE SEQUENCE [LARGE SCALE GENOMIC DNA]</scope>
    <source>
        <strain evidence="16 17">MTEO17</strain>
    </source>
</reference>
<protein>
    <submittedName>
        <fullName evidence="16">TonB-dependent hemoglobin/transferrin/lactoferrin family receptor</fullName>
    </submittedName>
</protein>
<dbReference type="Proteomes" id="UP000283734">
    <property type="component" value="Unassembled WGS sequence"/>
</dbReference>
<evidence type="ECO:0000256" key="5">
    <source>
        <dbReference type="ARBA" id="ARBA00022692"/>
    </source>
</evidence>
<evidence type="ECO:0000259" key="15">
    <source>
        <dbReference type="Pfam" id="PF07715"/>
    </source>
</evidence>
<dbReference type="NCBIfam" id="TIGR01785">
    <property type="entry name" value="TonB-hemin"/>
    <property type="match status" value="1"/>
</dbReference>
<dbReference type="InterPro" id="IPR011276">
    <property type="entry name" value="TonB_haem/Hb_rcpt"/>
</dbReference>
<feature type="compositionally biased region" description="Basic and acidic residues" evidence="12">
    <location>
        <begin position="43"/>
        <end position="52"/>
    </location>
</feature>
<proteinExistence type="inferred from homology"/>
<keyword evidence="8 10" id="KW-0472">Membrane</keyword>
<evidence type="ECO:0000256" key="10">
    <source>
        <dbReference type="PROSITE-ProRule" id="PRU01360"/>
    </source>
</evidence>
<dbReference type="InterPro" id="IPR039426">
    <property type="entry name" value="TonB-dep_rcpt-like"/>
</dbReference>
<sequence>MYLRKHALSLAIALAASPALADTSAEEPIVLAELAPVTVTATRDNKTEKEATRSVATVSPESIESRQASSAPELVKDIPNVTTVGGPRSENQSINIRGLEGARVLQLVDGARQVFESGHRPSYFIEPELIRSAEVIRGPASNLWGSGAVGGVASFNTVDPTDLIQPDASVGGFLKGTYNDNNNDKRGSAAVAGTTKHVDWLVSGYNRESDDMEVSHDQDLANSASREDGGMGKLVWHLADNQNIAFTARQADFSGGVPSNGSAPANGTSNFLIQRDQTTRNAVIDYRHLGNGDGTNSQAMFYWNGVEMDETRESDGRPDSTQLDLYGINLNHTAMLGKLELLMGVDGYQEQFSAERGGSNRPTPPDATTDVWGVFAQGTYPLTGTLDLELGVRYDDFATKADNLSEDRSDSAVSPSAALSWQAAEWARVTLRHDQAFRAPSSEELYSTGTHFCMGPGFCNTFVSNPDLDPEQAANNELLVRMDWSELAGGDSLTVKAAIFQNKVDNFIEQIVTPPVFFPPPAMDPGNTYWVNVDKATLEGFELEAEYRLEALGVRLGYGQTRGEDEDTGEDLTNIPADTLNADLFYGFWDSQLTAGVRMIHAREQDLTDYATNTGNTTYDGYTVTDLYASWTPKAWPAIRADVTVNNITDRSYRVAWSELDSPGRAIISSLRYQF</sequence>
<evidence type="ECO:0000256" key="8">
    <source>
        <dbReference type="ARBA" id="ARBA00023136"/>
    </source>
</evidence>
<dbReference type="PANTHER" id="PTHR30069:SF41">
    <property type="entry name" value="HEME_HEMOPEXIN UTILIZATION PROTEIN C"/>
    <property type="match status" value="1"/>
</dbReference>
<feature type="compositionally biased region" description="Polar residues" evidence="12">
    <location>
        <begin position="54"/>
        <end position="70"/>
    </location>
</feature>
<name>A0A418Y1M5_9GAMM</name>
<dbReference type="NCBIfam" id="TIGR01786">
    <property type="entry name" value="TonB-hemlactrns"/>
    <property type="match status" value="1"/>
</dbReference>
<feature type="domain" description="TonB-dependent receptor-like beta-barrel" evidence="14">
    <location>
        <begin position="247"/>
        <end position="648"/>
    </location>
</feature>
<evidence type="ECO:0000259" key="14">
    <source>
        <dbReference type="Pfam" id="PF00593"/>
    </source>
</evidence>
<keyword evidence="3 10" id="KW-0813">Transport</keyword>
<feature type="region of interest" description="Disordered" evidence="12">
    <location>
        <begin position="43"/>
        <end position="71"/>
    </location>
</feature>
<comment type="similarity">
    <text evidence="2 10 11">Belongs to the TonB-dependent receptor family.</text>
</comment>
<dbReference type="Gene3D" id="2.170.130.10">
    <property type="entry name" value="TonB-dependent receptor, plug domain"/>
    <property type="match status" value="1"/>
</dbReference>
<dbReference type="AlphaFoldDB" id="A0A418Y1M5"/>
<dbReference type="RefSeq" id="WP_119917314.1">
    <property type="nucleotide sequence ID" value="NZ_QYYA01000001.1"/>
</dbReference>
<dbReference type="SUPFAM" id="SSF56935">
    <property type="entry name" value="Porins"/>
    <property type="match status" value="1"/>
</dbReference>
<dbReference type="PROSITE" id="PS52016">
    <property type="entry name" value="TONB_DEPENDENT_REC_3"/>
    <property type="match status" value="1"/>
</dbReference>
<evidence type="ECO:0000256" key="9">
    <source>
        <dbReference type="ARBA" id="ARBA00023237"/>
    </source>
</evidence>
<evidence type="ECO:0000256" key="3">
    <source>
        <dbReference type="ARBA" id="ARBA00022448"/>
    </source>
</evidence>
<dbReference type="GO" id="GO:0015232">
    <property type="term" value="F:heme transmembrane transporter activity"/>
    <property type="evidence" value="ECO:0007669"/>
    <property type="project" value="InterPro"/>
</dbReference>
<dbReference type="InterPro" id="IPR037066">
    <property type="entry name" value="Plug_dom_sf"/>
</dbReference>
<gene>
    <name evidence="16" type="ORF">D4A39_00545</name>
</gene>
<evidence type="ECO:0000313" key="16">
    <source>
        <dbReference type="EMBL" id="RJG19390.1"/>
    </source>
</evidence>
<evidence type="ECO:0000256" key="6">
    <source>
        <dbReference type="ARBA" id="ARBA00022729"/>
    </source>
</evidence>
<keyword evidence="5 10" id="KW-0812">Transmembrane</keyword>
<dbReference type="GO" id="GO:0009279">
    <property type="term" value="C:cell outer membrane"/>
    <property type="evidence" value="ECO:0007669"/>
    <property type="project" value="UniProtKB-SubCell"/>
</dbReference>
<keyword evidence="17" id="KW-1185">Reference proteome</keyword>
<dbReference type="InterPro" id="IPR012910">
    <property type="entry name" value="Plug_dom"/>
</dbReference>